<feature type="transmembrane region" description="Helical" evidence="7">
    <location>
        <begin position="40"/>
        <end position="60"/>
    </location>
</feature>
<dbReference type="Pfam" id="PF07690">
    <property type="entry name" value="MFS_1"/>
    <property type="match status" value="1"/>
</dbReference>
<feature type="transmembrane region" description="Helical" evidence="7">
    <location>
        <begin position="309"/>
        <end position="326"/>
    </location>
</feature>
<dbReference type="GO" id="GO:0022857">
    <property type="term" value="F:transmembrane transporter activity"/>
    <property type="evidence" value="ECO:0007669"/>
    <property type="project" value="InterPro"/>
</dbReference>
<evidence type="ECO:0000256" key="6">
    <source>
        <dbReference type="ARBA" id="ARBA00023136"/>
    </source>
</evidence>
<evidence type="ECO:0000256" key="7">
    <source>
        <dbReference type="SAM" id="Phobius"/>
    </source>
</evidence>
<keyword evidence="10" id="KW-1185">Reference proteome</keyword>
<feature type="transmembrane region" description="Helical" evidence="7">
    <location>
        <begin position="375"/>
        <end position="396"/>
    </location>
</feature>
<dbReference type="GO" id="GO:0005886">
    <property type="term" value="C:plasma membrane"/>
    <property type="evidence" value="ECO:0007669"/>
    <property type="project" value="UniProtKB-SubCell"/>
</dbReference>
<feature type="transmembrane region" description="Helical" evidence="7">
    <location>
        <begin position="347"/>
        <end position="369"/>
    </location>
</feature>
<name>A0A9P1NK57_BACAS</name>
<comment type="subcellular location">
    <subcellularLocation>
        <location evidence="1">Cell membrane</location>
        <topology evidence="1">Multi-pass membrane protein</topology>
    </subcellularLocation>
</comment>
<evidence type="ECO:0000256" key="1">
    <source>
        <dbReference type="ARBA" id="ARBA00004651"/>
    </source>
</evidence>
<protein>
    <submittedName>
        <fullName evidence="9">Uncharacterized MFS-type transporter YfmI1</fullName>
    </submittedName>
</protein>
<sequence length="406" mass="44721">MNMRRAYYSILYSQTAVNLGFSLYTMAVILFLFTKTGSTAMASLMTFVSIVFRVLGSAVLPLVTGRFTLRSLLIGSQLIQVILLVCLFYVIQTGSSAFFFLLFCLIGGISFCNGWFAPVKSALIGEIIPPDQRVKANGLLSAADQTVQFAGWSLGGVIIAFLGESYTIIITVMLLVSSVLGIILFLQVHMCAPPEAVRRRSLFASAASGWAYLFRQKQLRILIVMDVIESWAGMIWIGSVSLTYVHDVLHKGEAWWGYVNGVYYAGTMLGGLIIYRLSGKFERNLIPFMLTGALAYGMFTFIYGLISSAVLALFLVLCMGPACVLRDLTQETFLQNITTEQTRVNILAARSALVQFIFMFSIIGTGVISDVFGVRFIYVGAGLLLLFSVIIGFSQLQMKKTVQSRM</sequence>
<dbReference type="InterPro" id="IPR020846">
    <property type="entry name" value="MFS_dom"/>
</dbReference>
<dbReference type="RefSeq" id="WP_013354243.1">
    <property type="nucleotide sequence ID" value="NC_014551.1"/>
</dbReference>
<reference evidence="9 10" key="1">
    <citation type="journal article" date="2011" name="Int. J. Syst. Evol. Microbiol.">
        <title>Relationship of Bacillus amyloliquefaciens clades associated with strains DSM 7T and FZB42T: a proposal for Bacillus amyloliquefaciens subsp. amyloliquefaciens subsp. nov. and Bacillus amyloliquefaciens subsp. plantarum subsp. nov. based on complete genome sequence comparisons.</title>
        <authorList>
            <person name="Borriss R."/>
            <person name="Chen X.H."/>
            <person name="Rueckert C."/>
            <person name="Blom J."/>
            <person name="Becker A."/>
            <person name="Baumgarth B."/>
            <person name="Fan B."/>
            <person name="Pukall R."/>
            <person name="Schumann P."/>
            <person name="Sproer C."/>
            <person name="Junge H."/>
            <person name="Vater J."/>
            <person name="Puhler A."/>
            <person name="Klenk H.P."/>
        </authorList>
    </citation>
    <scope>NUCLEOTIDE SEQUENCE [LARGE SCALE GENOMIC DNA]</scope>
    <source>
        <strain evidence="10">DSM 7</strain>
    </source>
</reference>
<dbReference type="SUPFAM" id="SSF103473">
    <property type="entry name" value="MFS general substrate transporter"/>
    <property type="match status" value="1"/>
</dbReference>
<feature type="transmembrane region" description="Helical" evidence="7">
    <location>
        <begin position="255"/>
        <end position="278"/>
    </location>
</feature>
<feature type="transmembrane region" description="Helical" evidence="7">
    <location>
        <begin position="285"/>
        <end position="303"/>
    </location>
</feature>
<evidence type="ECO:0000313" key="9">
    <source>
        <dbReference type="EMBL" id="CBI45010.1"/>
    </source>
</evidence>
<dbReference type="EMBL" id="FN597644">
    <property type="protein sequence ID" value="CBI45010.1"/>
    <property type="molecule type" value="Genomic_DNA"/>
</dbReference>
<keyword evidence="3" id="KW-1003">Cell membrane</keyword>
<evidence type="ECO:0000256" key="3">
    <source>
        <dbReference type="ARBA" id="ARBA00022475"/>
    </source>
</evidence>
<evidence type="ECO:0000256" key="4">
    <source>
        <dbReference type="ARBA" id="ARBA00022692"/>
    </source>
</evidence>
<dbReference type="InterPro" id="IPR011701">
    <property type="entry name" value="MFS"/>
</dbReference>
<dbReference type="InterPro" id="IPR036259">
    <property type="entry name" value="MFS_trans_sf"/>
</dbReference>
<keyword evidence="2" id="KW-0813">Transport</keyword>
<keyword evidence="5 7" id="KW-1133">Transmembrane helix</keyword>
<dbReference type="Gene3D" id="1.20.1250.20">
    <property type="entry name" value="MFS general substrate transporter like domains"/>
    <property type="match status" value="1"/>
</dbReference>
<proteinExistence type="predicted"/>
<evidence type="ECO:0000256" key="5">
    <source>
        <dbReference type="ARBA" id="ARBA00022989"/>
    </source>
</evidence>
<feature type="transmembrane region" description="Helical" evidence="7">
    <location>
        <begin position="138"/>
        <end position="162"/>
    </location>
</feature>
<dbReference type="CDD" id="cd06173">
    <property type="entry name" value="MFS_MefA_like"/>
    <property type="match status" value="1"/>
</dbReference>
<feature type="domain" description="Major facilitator superfamily (MFS) profile" evidence="8">
    <location>
        <begin position="1"/>
        <end position="189"/>
    </location>
</feature>
<dbReference type="AlphaFoldDB" id="A0A9P1NK57"/>
<feature type="transmembrane region" description="Helical" evidence="7">
    <location>
        <begin position="221"/>
        <end position="243"/>
    </location>
</feature>
<evidence type="ECO:0000256" key="2">
    <source>
        <dbReference type="ARBA" id="ARBA00022448"/>
    </source>
</evidence>
<accession>A0A9P1NK57</accession>
<feature type="transmembrane region" description="Helical" evidence="7">
    <location>
        <begin position="72"/>
        <end position="91"/>
    </location>
</feature>
<evidence type="ECO:0000259" key="8">
    <source>
        <dbReference type="PROSITE" id="PS50850"/>
    </source>
</evidence>
<feature type="transmembrane region" description="Helical" evidence="7">
    <location>
        <begin position="97"/>
        <end position="117"/>
    </location>
</feature>
<feature type="transmembrane region" description="Helical" evidence="7">
    <location>
        <begin position="168"/>
        <end position="192"/>
    </location>
</feature>
<dbReference type="KEGG" id="bao:BAMF_3884"/>
<dbReference type="PROSITE" id="PS50850">
    <property type="entry name" value="MFS"/>
    <property type="match status" value="1"/>
</dbReference>
<keyword evidence="6 7" id="KW-0472">Membrane</keyword>
<dbReference type="PANTHER" id="PTHR23513">
    <property type="entry name" value="INTEGRAL MEMBRANE EFFLUX PROTEIN-RELATED"/>
    <property type="match status" value="1"/>
</dbReference>
<organism evidence="9 10">
    <name type="scientific">Bacillus amyloliquefaciens (strain ATCC 23350 / DSM 7 / BCRC 11601 / CCUG 28519 / NBRC 15535 / NRRL B-14393 / F)</name>
    <dbReference type="NCBI Taxonomy" id="692420"/>
    <lineage>
        <taxon>Bacteria</taxon>
        <taxon>Bacillati</taxon>
        <taxon>Bacillota</taxon>
        <taxon>Bacilli</taxon>
        <taxon>Bacillales</taxon>
        <taxon>Bacillaceae</taxon>
        <taxon>Bacillus</taxon>
        <taxon>Bacillus amyloliquefaciens group</taxon>
    </lineage>
</organism>
<reference evidence="10" key="2">
    <citation type="journal article" date="2011" name="J. Biotechnol.">
        <title>Genome sequence of B. amyloliquefaciens type strain DSM7(T) reveals differences to plant-associated B. amyloliquefaciens FZB42.</title>
        <authorList>
            <person name="Ruckert C."/>
            <person name="Blom J."/>
            <person name="Chen X."/>
            <person name="Reva O."/>
            <person name="Borriss R."/>
        </authorList>
    </citation>
    <scope>NUCLEOTIDE SEQUENCE [LARGE SCALE GENOMIC DNA]</scope>
    <source>
        <strain evidence="10">DSM 7</strain>
    </source>
</reference>
<keyword evidence="4 7" id="KW-0812">Transmembrane</keyword>
<dbReference type="PANTHER" id="PTHR23513:SF19">
    <property type="entry name" value="MAJOR FACILITATOR SUPERFAMILY (MFS) PROFILE DOMAIN-CONTAINING PROTEIN"/>
    <property type="match status" value="1"/>
</dbReference>
<gene>
    <name evidence="9" type="primary">yfmI1</name>
    <name evidence="9" type="ordered locus">BAMF_3884</name>
</gene>
<dbReference type="Proteomes" id="UP000006562">
    <property type="component" value="Chromosome"/>
</dbReference>
<feature type="transmembrane region" description="Helical" evidence="7">
    <location>
        <begin position="12"/>
        <end position="34"/>
    </location>
</feature>
<evidence type="ECO:0000313" key="10">
    <source>
        <dbReference type="Proteomes" id="UP000006562"/>
    </source>
</evidence>